<name>A0A5K1UZ90_ENTHI</name>
<protein>
    <submittedName>
        <fullName evidence="1">Uncharacterized protein</fullName>
    </submittedName>
</protein>
<dbReference type="EMBL" id="BDEQ01000001">
    <property type="protein sequence ID" value="GAT92626.1"/>
    <property type="molecule type" value="Genomic_DNA"/>
</dbReference>
<evidence type="ECO:0000313" key="2">
    <source>
        <dbReference type="Proteomes" id="UP000078387"/>
    </source>
</evidence>
<sequence>MLKAFLFGTTKSSTFTIDTIDLSEDPSSDLKEILSYTSPQILCLCNLPEKFETKNTTYQYQLATTRSLILSKYPLYPVHSYIPHSTIYGRPISHPIECFIIRIDLSQRLNHLLIFTNLPKILDNEPCQTDLVPVTLSHILHCAYREVHEFIVNSIRITNPTKTVILFTGDFATTVTNQPEQNTNICVMDECDLIVQFVRNKVMDQLKCIPLLGIGKAYLKECGTWIQKFCMWIRGGVDGLTKFLDEIEVYRVKMNFPNSISMTHLTMYNILTKFQAIMHINIKADALTGLLLSKKDVITLKDFQFDYEPFYDDVILEGKGGRAMNKDFMMMERILEATSLNFLTENPILTDRTLQTLIMNTFSRKNGTAFLAGARCDDFQFLPNPNKQLPYKMKGISVTFTEDFENFAH</sequence>
<evidence type="ECO:0000313" key="1">
    <source>
        <dbReference type="EMBL" id="GAT92626.1"/>
    </source>
</evidence>
<dbReference type="VEuPathDB" id="AmoebaDB:KM1_025180"/>
<dbReference type="OMA" id="ISHTLEC"/>
<dbReference type="Proteomes" id="UP000078387">
    <property type="component" value="Unassembled WGS sequence"/>
</dbReference>
<organism evidence="1 2">
    <name type="scientific">Entamoeba histolytica</name>
    <dbReference type="NCBI Taxonomy" id="5759"/>
    <lineage>
        <taxon>Eukaryota</taxon>
        <taxon>Amoebozoa</taxon>
        <taxon>Evosea</taxon>
        <taxon>Archamoebae</taxon>
        <taxon>Mastigamoebida</taxon>
        <taxon>Entamoebidae</taxon>
        <taxon>Entamoeba</taxon>
    </lineage>
</organism>
<dbReference type="VEuPathDB" id="AmoebaDB:EHI8A_025830"/>
<accession>A0A5K1UZ90</accession>
<dbReference type="VEuPathDB" id="AmoebaDB:EHI_197210"/>
<dbReference type="VEuPathDB" id="AmoebaDB:EHI7A_029110"/>
<gene>
    <name evidence="1" type="ORF">CL6EHI_197210</name>
</gene>
<reference evidence="1 2" key="1">
    <citation type="submission" date="2016-05" db="EMBL/GenBank/DDBJ databases">
        <title>First whole genome sequencing of Entamoeba histolytica HM1:IMSS-clone-6.</title>
        <authorList>
            <person name="Mukherjee Avik.K."/>
            <person name="Izumyama S."/>
            <person name="Nakada-Tsukui K."/>
            <person name="Nozaki T."/>
        </authorList>
    </citation>
    <scope>NUCLEOTIDE SEQUENCE [LARGE SCALE GENOMIC DNA]</scope>
    <source>
        <strain evidence="1 2">HM1:IMSS clone 6</strain>
    </source>
</reference>
<dbReference type="AlphaFoldDB" id="A0A5K1UZ90"/>
<proteinExistence type="predicted"/>
<dbReference type="VEuPathDB" id="AmoebaDB:EHI5A_022810"/>
<comment type="caution">
    <text evidence="1">The sequence shown here is derived from an EMBL/GenBank/DDBJ whole genome shotgun (WGS) entry which is preliminary data.</text>
</comment>